<evidence type="ECO:0000313" key="2">
    <source>
        <dbReference type="EMBL" id="GBN33739.1"/>
    </source>
</evidence>
<evidence type="ECO:0000256" key="1">
    <source>
        <dbReference type="SAM" id="MobiDB-lite"/>
    </source>
</evidence>
<keyword evidence="3" id="KW-1185">Reference proteome</keyword>
<dbReference type="EMBL" id="BGPR01008425">
    <property type="protein sequence ID" value="GBN33739.1"/>
    <property type="molecule type" value="Genomic_DNA"/>
</dbReference>
<proteinExistence type="predicted"/>
<dbReference type="AlphaFoldDB" id="A0A4Y2N512"/>
<dbReference type="Proteomes" id="UP000499080">
    <property type="component" value="Unassembled WGS sequence"/>
</dbReference>
<sequence>MGVEVSLEKSRRRGEGALSGTRKYPIWGGGIWERVSLAGGVGGIEAAVVRFGASVNKLSKSIDLNRLEINFGPNGMDLTTRECPA</sequence>
<evidence type="ECO:0000313" key="3">
    <source>
        <dbReference type="Proteomes" id="UP000499080"/>
    </source>
</evidence>
<reference evidence="2 3" key="1">
    <citation type="journal article" date="2019" name="Sci. Rep.">
        <title>Orb-weaving spider Araneus ventricosus genome elucidates the spidroin gene catalogue.</title>
        <authorList>
            <person name="Kono N."/>
            <person name="Nakamura H."/>
            <person name="Ohtoshi R."/>
            <person name="Moran D.A.P."/>
            <person name="Shinohara A."/>
            <person name="Yoshida Y."/>
            <person name="Fujiwara M."/>
            <person name="Mori M."/>
            <person name="Tomita M."/>
            <person name="Arakawa K."/>
        </authorList>
    </citation>
    <scope>NUCLEOTIDE SEQUENCE [LARGE SCALE GENOMIC DNA]</scope>
</reference>
<gene>
    <name evidence="2" type="ORF">AVEN_193040_1</name>
</gene>
<name>A0A4Y2N512_ARAVE</name>
<organism evidence="2 3">
    <name type="scientific">Araneus ventricosus</name>
    <name type="common">Orbweaver spider</name>
    <name type="synonym">Epeira ventricosa</name>
    <dbReference type="NCBI Taxonomy" id="182803"/>
    <lineage>
        <taxon>Eukaryota</taxon>
        <taxon>Metazoa</taxon>
        <taxon>Ecdysozoa</taxon>
        <taxon>Arthropoda</taxon>
        <taxon>Chelicerata</taxon>
        <taxon>Arachnida</taxon>
        <taxon>Araneae</taxon>
        <taxon>Araneomorphae</taxon>
        <taxon>Entelegynae</taxon>
        <taxon>Araneoidea</taxon>
        <taxon>Araneidae</taxon>
        <taxon>Araneus</taxon>
    </lineage>
</organism>
<accession>A0A4Y2N512</accession>
<protein>
    <submittedName>
        <fullName evidence="2">Uncharacterized protein</fullName>
    </submittedName>
</protein>
<feature type="region of interest" description="Disordered" evidence="1">
    <location>
        <begin position="1"/>
        <end position="20"/>
    </location>
</feature>
<comment type="caution">
    <text evidence="2">The sequence shown here is derived from an EMBL/GenBank/DDBJ whole genome shotgun (WGS) entry which is preliminary data.</text>
</comment>
<feature type="compositionally biased region" description="Basic and acidic residues" evidence="1">
    <location>
        <begin position="1"/>
        <end position="15"/>
    </location>
</feature>